<sequence>MTRTALEVVASQTRQGTFRKRKLDDETEKVRKGYGRGMNRSILNHHVQRLETPEASDTPVAVQLTDSHRKDTEIRRLNGLLAETHAKSITLAKLVHIPITTVERLPALIQSITEYLESSIVTYTSDDEVEEASHDGDEVVQQAEEATRSFQHDENVEDSQNNIEDGEEFLDSDSKGTTKDKVDGHGEYLDTDSACEDAEANIEALHADAKEELDSEGYQTSSSANQIKSHQNHGEFQIQGRARNKRVKVRTPWRFPIYQQKQVLLSPEPEGS</sequence>
<feature type="region of interest" description="Disordered" evidence="1">
    <location>
        <begin position="147"/>
        <end position="184"/>
    </location>
</feature>
<reference evidence="2" key="1">
    <citation type="submission" date="2021-03" db="EMBL/GenBank/DDBJ databases">
        <authorList>
            <person name="Tagirdzhanova G."/>
        </authorList>
    </citation>
    <scope>NUCLEOTIDE SEQUENCE</scope>
</reference>
<name>A0A8H3J165_9LECA</name>
<dbReference type="Proteomes" id="UP000664521">
    <property type="component" value="Unassembled WGS sequence"/>
</dbReference>
<organism evidence="2 3">
    <name type="scientific">Heterodermia speciosa</name>
    <dbReference type="NCBI Taxonomy" id="116794"/>
    <lineage>
        <taxon>Eukaryota</taxon>
        <taxon>Fungi</taxon>
        <taxon>Dikarya</taxon>
        <taxon>Ascomycota</taxon>
        <taxon>Pezizomycotina</taxon>
        <taxon>Lecanoromycetes</taxon>
        <taxon>OSLEUM clade</taxon>
        <taxon>Lecanoromycetidae</taxon>
        <taxon>Caliciales</taxon>
        <taxon>Physciaceae</taxon>
        <taxon>Heterodermia</taxon>
    </lineage>
</organism>
<feature type="compositionally biased region" description="Basic and acidic residues" evidence="1">
    <location>
        <begin position="172"/>
        <end position="184"/>
    </location>
</feature>
<accession>A0A8H3J165</accession>
<evidence type="ECO:0000313" key="3">
    <source>
        <dbReference type="Proteomes" id="UP000664521"/>
    </source>
</evidence>
<evidence type="ECO:0000313" key="2">
    <source>
        <dbReference type="EMBL" id="CAF9938805.1"/>
    </source>
</evidence>
<evidence type="ECO:0000256" key="1">
    <source>
        <dbReference type="SAM" id="MobiDB-lite"/>
    </source>
</evidence>
<protein>
    <submittedName>
        <fullName evidence="2">Uncharacterized protein</fullName>
    </submittedName>
</protein>
<feature type="compositionally biased region" description="Polar residues" evidence="1">
    <location>
        <begin position="217"/>
        <end position="229"/>
    </location>
</feature>
<dbReference type="AlphaFoldDB" id="A0A8H3J165"/>
<proteinExistence type="predicted"/>
<keyword evidence="3" id="KW-1185">Reference proteome</keyword>
<comment type="caution">
    <text evidence="2">The sequence shown here is derived from an EMBL/GenBank/DDBJ whole genome shotgun (WGS) entry which is preliminary data.</text>
</comment>
<feature type="region of interest" description="Disordered" evidence="1">
    <location>
        <begin position="212"/>
        <end position="246"/>
    </location>
</feature>
<gene>
    <name evidence="2" type="ORF">HETSPECPRED_001388</name>
</gene>
<dbReference type="OrthoDB" id="10644012at2759"/>
<dbReference type="EMBL" id="CAJPDS010000120">
    <property type="protein sequence ID" value="CAF9938805.1"/>
    <property type="molecule type" value="Genomic_DNA"/>
</dbReference>